<evidence type="ECO:0000256" key="3">
    <source>
        <dbReference type="ARBA" id="ARBA00023295"/>
    </source>
</evidence>
<dbReference type="GO" id="GO:0005975">
    <property type="term" value="P:carbohydrate metabolic process"/>
    <property type="evidence" value="ECO:0007669"/>
    <property type="project" value="InterPro"/>
</dbReference>
<dbReference type="Proteomes" id="UP000179099">
    <property type="component" value="Unassembled WGS sequence"/>
</dbReference>
<accession>A0A1G2F7U9</accession>
<dbReference type="InterPro" id="IPR017853">
    <property type="entry name" value="GH"/>
</dbReference>
<dbReference type="PANTHER" id="PTHR10353:SF209">
    <property type="entry name" value="GALACTOLIPID GALACTOSYLTRANSFERASE SFR2, CHLOROPLASTIC"/>
    <property type="match status" value="1"/>
</dbReference>
<dbReference type="GO" id="GO:0008422">
    <property type="term" value="F:beta-glucosidase activity"/>
    <property type="evidence" value="ECO:0007669"/>
    <property type="project" value="TreeGrafter"/>
</dbReference>
<dbReference type="Gene3D" id="3.20.20.80">
    <property type="entry name" value="Glycosidases"/>
    <property type="match status" value="1"/>
</dbReference>
<keyword evidence="2" id="KW-0378">Hydrolase</keyword>
<comment type="similarity">
    <text evidence="1 4">Belongs to the glycosyl hydrolase 1 family.</text>
</comment>
<evidence type="ECO:0000313" key="5">
    <source>
        <dbReference type="EMBL" id="OGZ34136.1"/>
    </source>
</evidence>
<dbReference type="Pfam" id="PF00232">
    <property type="entry name" value="Glyco_hydro_1"/>
    <property type="match status" value="2"/>
</dbReference>
<dbReference type="STRING" id="1801992.A2Y98_02265"/>
<dbReference type="EMBL" id="MHMW01000018">
    <property type="protein sequence ID" value="OGZ34136.1"/>
    <property type="molecule type" value="Genomic_DNA"/>
</dbReference>
<dbReference type="AlphaFoldDB" id="A0A1G2F7U9"/>
<evidence type="ECO:0000256" key="2">
    <source>
        <dbReference type="ARBA" id="ARBA00022801"/>
    </source>
</evidence>
<sequence length="412" mass="49461">MEYKFPSGFLWGAATSAHQVEGWNFNDWTEWEKTNANRLAKETRMEFQEWQQEKFPEMFEPKNYISDHACGHYKRFEQDFDIVKELGQNAHRFSIEWSRIEPEEGKFDEREIEHYQLVIKALKERGLEPFVTLWHWTLPIWLAKKGGVRNADFPKYFEKYVKKMVEVLGRDVKYWLTINEPEIYSLNSYYRGRWTPQKKGILNFYFSMRSLMKAHKRAYRAIKKITPLSMVGGVCNLSDFKSSEGVVNAILKILFERFWNHRYLRRVHHQLDFIGLNFYFHNRIDYGINKNKKEVVSDVGWDTHPEGIENVLANLKRYDKPVYITESGMADKEDKYRRWFIEETLKAVSRALERGVNIQGYFHWSLLDNFEWDKGFWPRFGLVEVNYKTMERRIRPSALEYAKICKNNSINL</sequence>
<proteinExistence type="inferred from homology"/>
<evidence type="ECO:0000313" key="6">
    <source>
        <dbReference type="Proteomes" id="UP000179099"/>
    </source>
</evidence>
<dbReference type="PRINTS" id="PR00131">
    <property type="entry name" value="GLHYDRLASE1"/>
</dbReference>
<dbReference type="PANTHER" id="PTHR10353">
    <property type="entry name" value="GLYCOSYL HYDROLASE"/>
    <property type="match status" value="1"/>
</dbReference>
<gene>
    <name evidence="5" type="ORF">A2Y98_02265</name>
</gene>
<reference evidence="5 6" key="1">
    <citation type="journal article" date="2016" name="Nat. Commun.">
        <title>Thousands of microbial genomes shed light on interconnected biogeochemical processes in an aquifer system.</title>
        <authorList>
            <person name="Anantharaman K."/>
            <person name="Brown C.T."/>
            <person name="Hug L.A."/>
            <person name="Sharon I."/>
            <person name="Castelle C.J."/>
            <person name="Probst A.J."/>
            <person name="Thomas B.C."/>
            <person name="Singh A."/>
            <person name="Wilkins M.J."/>
            <person name="Karaoz U."/>
            <person name="Brodie E.L."/>
            <person name="Williams K.H."/>
            <person name="Hubbard S.S."/>
            <person name="Banfield J.F."/>
        </authorList>
    </citation>
    <scope>NUCLEOTIDE SEQUENCE [LARGE SCALE GENOMIC DNA]</scope>
</reference>
<organism evidence="5 6">
    <name type="scientific">Candidatus Portnoybacteria bacterium RBG_19FT_COMBO_36_7</name>
    <dbReference type="NCBI Taxonomy" id="1801992"/>
    <lineage>
        <taxon>Bacteria</taxon>
        <taxon>Candidatus Portnoyibacteriota</taxon>
    </lineage>
</organism>
<dbReference type="InterPro" id="IPR001360">
    <property type="entry name" value="Glyco_hydro_1"/>
</dbReference>
<dbReference type="SUPFAM" id="SSF51445">
    <property type="entry name" value="(Trans)glycosidases"/>
    <property type="match status" value="1"/>
</dbReference>
<name>A0A1G2F7U9_9BACT</name>
<evidence type="ECO:0000256" key="4">
    <source>
        <dbReference type="RuleBase" id="RU003690"/>
    </source>
</evidence>
<comment type="caution">
    <text evidence="5">The sequence shown here is derived from an EMBL/GenBank/DDBJ whole genome shotgun (WGS) entry which is preliminary data.</text>
</comment>
<keyword evidence="3" id="KW-0326">Glycosidase</keyword>
<evidence type="ECO:0000256" key="1">
    <source>
        <dbReference type="ARBA" id="ARBA00010838"/>
    </source>
</evidence>
<evidence type="ECO:0008006" key="7">
    <source>
        <dbReference type="Google" id="ProtNLM"/>
    </source>
</evidence>
<protein>
    <recommendedName>
        <fullName evidence="7">Beta-glucosidase</fullName>
    </recommendedName>
</protein>